<feature type="signal peptide" evidence="1">
    <location>
        <begin position="1"/>
        <end position="20"/>
    </location>
</feature>
<protein>
    <submittedName>
        <fullName evidence="2">Peptidoglycan bound protein</fullName>
    </submittedName>
</protein>
<dbReference type="Proteomes" id="UP001174694">
    <property type="component" value="Unassembled WGS sequence"/>
</dbReference>
<gene>
    <name evidence="2" type="ORF">NKR23_g4783</name>
</gene>
<dbReference type="AlphaFoldDB" id="A0AA38RUC9"/>
<name>A0AA38RUC9_9PEZI</name>
<organism evidence="2 3">
    <name type="scientific">Pleurostoma richardsiae</name>
    <dbReference type="NCBI Taxonomy" id="41990"/>
    <lineage>
        <taxon>Eukaryota</taxon>
        <taxon>Fungi</taxon>
        <taxon>Dikarya</taxon>
        <taxon>Ascomycota</taxon>
        <taxon>Pezizomycotina</taxon>
        <taxon>Sordariomycetes</taxon>
        <taxon>Sordariomycetidae</taxon>
        <taxon>Calosphaeriales</taxon>
        <taxon>Pleurostomataceae</taxon>
        <taxon>Pleurostoma</taxon>
    </lineage>
</organism>
<proteinExistence type="predicted"/>
<evidence type="ECO:0000313" key="3">
    <source>
        <dbReference type="Proteomes" id="UP001174694"/>
    </source>
</evidence>
<accession>A0AA38RUC9</accession>
<evidence type="ECO:0000313" key="2">
    <source>
        <dbReference type="EMBL" id="KAJ9148618.1"/>
    </source>
</evidence>
<keyword evidence="3" id="KW-1185">Reference proteome</keyword>
<dbReference type="EMBL" id="JANBVO010000012">
    <property type="protein sequence ID" value="KAJ9148618.1"/>
    <property type="molecule type" value="Genomic_DNA"/>
</dbReference>
<evidence type="ECO:0000256" key="1">
    <source>
        <dbReference type="SAM" id="SignalP"/>
    </source>
</evidence>
<keyword evidence="1" id="KW-0732">Signal</keyword>
<comment type="caution">
    <text evidence="2">The sequence shown here is derived from an EMBL/GenBank/DDBJ whole genome shotgun (WGS) entry which is preliminary data.</text>
</comment>
<feature type="chain" id="PRO_5041432702" evidence="1">
    <location>
        <begin position="21"/>
        <end position="392"/>
    </location>
</feature>
<reference evidence="2" key="1">
    <citation type="submission" date="2022-07" db="EMBL/GenBank/DDBJ databases">
        <title>Fungi with potential for degradation of polypropylene.</title>
        <authorList>
            <person name="Gostincar C."/>
        </authorList>
    </citation>
    <scope>NUCLEOTIDE SEQUENCE</scope>
    <source>
        <strain evidence="2">EXF-13308</strain>
    </source>
</reference>
<sequence>MRSNSLARLASAGLAALALAEDLLFYGNLTYNEYREATSVLGLSAHIASDAEWRSMTSSDFANYKAIIIPDPSCGSLNQVAFLDETKFAWGPAIAGNIILIGTDPTFHSSSRPGALTLIDDAVRFAAAGNGTGLYFSLSCYYDAVTSSTVNSLSYFGTFTVRGRLACYNDAHIVANASALMALDDADLSNWSCSVHEVFASYPTTGLYGFEPLAIARNAIGEGVQTFADGSTGVPYIIVKGATPAGCGNGIFEPHFGEECDEGPMNGNPGSGCSSSCKCTNGAVAPGVCHPVPANSTYNPTLSTPSVSTPPLFASITMPPPFTRSSSVPLITSSSQFSNSSLSSVSTPAEPSTTVLSTSTSFMNTSSMACHINTPIHRPSNCFTQSLYIRFA</sequence>